<feature type="compositionally biased region" description="Basic and acidic residues" evidence="2">
    <location>
        <begin position="638"/>
        <end position="647"/>
    </location>
</feature>
<dbReference type="Proteomes" id="UP000585437">
    <property type="component" value="Unassembled WGS sequence"/>
</dbReference>
<feature type="domain" description="PAS" evidence="4">
    <location>
        <begin position="32"/>
        <end position="62"/>
    </location>
</feature>
<dbReference type="EMBL" id="JACHBU010000010">
    <property type="protein sequence ID" value="MBB6510650.1"/>
    <property type="molecule type" value="Genomic_DNA"/>
</dbReference>
<dbReference type="SUPFAM" id="SSF55785">
    <property type="entry name" value="PYP-like sensor domain (PAS domain)"/>
    <property type="match status" value="4"/>
</dbReference>
<evidence type="ECO:0000256" key="2">
    <source>
        <dbReference type="SAM" id="MobiDB-lite"/>
    </source>
</evidence>
<dbReference type="CDD" id="cd00130">
    <property type="entry name" value="PAS"/>
    <property type="match status" value="4"/>
</dbReference>
<evidence type="ECO:0000259" key="3">
    <source>
        <dbReference type="PROSITE" id="PS50111"/>
    </source>
</evidence>
<dbReference type="AlphaFoldDB" id="A0A7X0MUU9"/>
<dbReference type="Gene3D" id="3.30.450.20">
    <property type="entry name" value="PAS domain"/>
    <property type="match status" value="4"/>
</dbReference>
<dbReference type="InterPro" id="IPR013655">
    <property type="entry name" value="PAS_fold_3"/>
</dbReference>
<dbReference type="SUPFAM" id="SSF58104">
    <property type="entry name" value="Methyl-accepting chemotaxis protein (MCP) signaling domain"/>
    <property type="match status" value="1"/>
</dbReference>
<evidence type="ECO:0000313" key="6">
    <source>
        <dbReference type="EMBL" id="MBB6510650.1"/>
    </source>
</evidence>
<feature type="domain" description="Methyl-accepting transducer" evidence="3">
    <location>
        <begin position="512"/>
        <end position="618"/>
    </location>
</feature>
<dbReference type="PROSITE" id="PS50113">
    <property type="entry name" value="PAC"/>
    <property type="match status" value="4"/>
</dbReference>
<feature type="domain" description="PAC" evidence="5">
    <location>
        <begin position="455"/>
        <end position="509"/>
    </location>
</feature>
<dbReference type="GO" id="GO:0016020">
    <property type="term" value="C:membrane"/>
    <property type="evidence" value="ECO:0007669"/>
    <property type="project" value="InterPro"/>
</dbReference>
<reference evidence="6 7" key="1">
    <citation type="submission" date="2020-08" db="EMBL/GenBank/DDBJ databases">
        <title>The Agave Microbiome: Exploring the role of microbial communities in plant adaptations to desert environments.</title>
        <authorList>
            <person name="Partida-Martinez L.P."/>
        </authorList>
    </citation>
    <scope>NUCLEOTIDE SEQUENCE [LARGE SCALE GENOMIC DNA]</scope>
    <source>
        <strain evidence="6 7">AS3.12</strain>
    </source>
</reference>
<dbReference type="RefSeq" id="WP_184655792.1">
    <property type="nucleotide sequence ID" value="NZ_JACHBU010000010.1"/>
</dbReference>
<evidence type="ECO:0000259" key="5">
    <source>
        <dbReference type="PROSITE" id="PS50113"/>
    </source>
</evidence>
<dbReference type="PROSITE" id="PS50111">
    <property type="entry name" value="CHEMOTAXIS_TRANSDUC_2"/>
    <property type="match status" value="1"/>
</dbReference>
<dbReference type="Gene3D" id="1.10.287.950">
    <property type="entry name" value="Methyl-accepting chemotaxis protein"/>
    <property type="match status" value="1"/>
</dbReference>
<dbReference type="Pfam" id="PF08447">
    <property type="entry name" value="PAS_3"/>
    <property type="match status" value="4"/>
</dbReference>
<feature type="domain" description="PAC" evidence="5">
    <location>
        <begin position="213"/>
        <end position="265"/>
    </location>
</feature>
<dbReference type="SMART" id="SM00283">
    <property type="entry name" value="MA"/>
    <property type="match status" value="1"/>
</dbReference>
<keyword evidence="7" id="KW-1185">Reference proteome</keyword>
<proteinExistence type="predicted"/>
<evidence type="ECO:0000313" key="7">
    <source>
        <dbReference type="Proteomes" id="UP000585437"/>
    </source>
</evidence>
<dbReference type="PROSITE" id="PS50112">
    <property type="entry name" value="PAS"/>
    <property type="match status" value="4"/>
</dbReference>
<comment type="caution">
    <text evidence="6">The sequence shown here is derived from an EMBL/GenBank/DDBJ whole genome shotgun (WGS) entry which is preliminary data.</text>
</comment>
<dbReference type="InterPro" id="IPR000700">
    <property type="entry name" value="PAS-assoc_C"/>
</dbReference>
<dbReference type="PANTHER" id="PTHR24422">
    <property type="entry name" value="CHEMOTAXIS PROTEIN METHYLTRANSFERASE"/>
    <property type="match status" value="1"/>
</dbReference>
<name>A0A7X0MUU9_9HYPH</name>
<keyword evidence="1" id="KW-0807">Transducer</keyword>
<dbReference type="SMART" id="SM00086">
    <property type="entry name" value="PAC"/>
    <property type="match status" value="4"/>
</dbReference>
<dbReference type="InterPro" id="IPR004089">
    <property type="entry name" value="MCPsignal_dom"/>
</dbReference>
<dbReference type="InterPro" id="IPR035965">
    <property type="entry name" value="PAS-like_dom_sf"/>
</dbReference>
<organism evidence="6 7">
    <name type="scientific">Rhizobium soli</name>
    <dbReference type="NCBI Taxonomy" id="424798"/>
    <lineage>
        <taxon>Bacteria</taxon>
        <taxon>Pseudomonadati</taxon>
        <taxon>Pseudomonadota</taxon>
        <taxon>Alphaproteobacteria</taxon>
        <taxon>Hyphomicrobiales</taxon>
        <taxon>Rhizobiaceae</taxon>
        <taxon>Rhizobium/Agrobacterium group</taxon>
        <taxon>Rhizobium</taxon>
    </lineage>
</organism>
<evidence type="ECO:0000259" key="4">
    <source>
        <dbReference type="PROSITE" id="PS50112"/>
    </source>
</evidence>
<dbReference type="Pfam" id="PF00015">
    <property type="entry name" value="MCPsignal"/>
    <property type="match status" value="1"/>
</dbReference>
<dbReference type="InterPro" id="IPR000014">
    <property type="entry name" value="PAS"/>
</dbReference>
<dbReference type="NCBIfam" id="TIGR00229">
    <property type="entry name" value="sensory_box"/>
    <property type="match status" value="4"/>
</dbReference>
<feature type="domain" description="PAC" evidence="5">
    <location>
        <begin position="335"/>
        <end position="387"/>
    </location>
</feature>
<evidence type="ECO:0000256" key="1">
    <source>
        <dbReference type="PROSITE-ProRule" id="PRU00284"/>
    </source>
</evidence>
<feature type="domain" description="PAS" evidence="4">
    <location>
        <begin position="154"/>
        <end position="184"/>
    </location>
</feature>
<dbReference type="InterPro" id="IPR001610">
    <property type="entry name" value="PAC"/>
</dbReference>
<protein>
    <submittedName>
        <fullName evidence="6">Methyl-accepting chemotaxis protein</fullName>
    </submittedName>
</protein>
<dbReference type="PANTHER" id="PTHR24422:SF10">
    <property type="entry name" value="CHEMOTAXIS PROTEIN METHYLTRANSFERASE 2"/>
    <property type="match status" value="1"/>
</dbReference>
<gene>
    <name evidence="6" type="ORF">F4695_004042</name>
</gene>
<feature type="domain" description="PAC" evidence="5">
    <location>
        <begin position="91"/>
        <end position="143"/>
    </location>
</feature>
<feature type="domain" description="PAS" evidence="4">
    <location>
        <begin position="398"/>
        <end position="428"/>
    </location>
</feature>
<dbReference type="SMART" id="SM00091">
    <property type="entry name" value="PAS"/>
    <property type="match status" value="4"/>
</dbReference>
<dbReference type="GO" id="GO:0007165">
    <property type="term" value="P:signal transduction"/>
    <property type="evidence" value="ECO:0007669"/>
    <property type="project" value="UniProtKB-KW"/>
</dbReference>
<accession>A0A7X0MUU9</accession>
<dbReference type="InterPro" id="IPR050903">
    <property type="entry name" value="Bact_Chemotaxis_MeTrfase"/>
</dbReference>
<feature type="region of interest" description="Disordered" evidence="2">
    <location>
        <begin position="625"/>
        <end position="657"/>
    </location>
</feature>
<sequence>MTLKSSVSTLSDLNEIAVLRNKARAIDRAQAVIEFDLTGTVKNANENFLSLMGYSPAEVRGRHHSMFCEPEIVEAPEYAAFWSDLAEGKLHDGEFKRIGRGGREVWIRASYNPILDDNGVTVGVVKYAMDVTATKSVEAELLGKVAAIDRAMAVIEFDLEGHVLAVNENFLTLMGYAREEVIGQHHRMLCGADQTRTPAYKAFWQRLGRGDYESGEYRRLAKGGKDVWIQATYNPIFDLNGNPCKVVKYAYDVTASKIRNAEFEGKVNAIGRAQAVIEFDLHGNILDANENFLAAVGYSLEEVRGKHHRMFCDPAFTQTAEYASFWDRLGRGQFEGGEYRRLTRSGNDIWLQATYNPILDLAGRPIKIVKFASDITQAKLRNIEFEGRVDAISRGQAVVEFDLDGHVVSANENFLRVMGYSLREITGQHHSMFCSQDYIVSEDYRDFWLRLNKGEFFSGRFARVGKYGREVHIQGIYSPIVNLRGETVRVVKYASDITDQVKLEHDIRSKSQQMTSIVGELSGSIAEITANTRTATTLASETQGNAEQGSEALGSAIAAIDLIQKSSTEISDIVKVIGEIASQTNLLAFNAAIEAARAGEHGVGFSVVAGEVRKLAERVRKLRTRYPSSSRNRPCASTRERTGRSMRDWLSNGSSAA</sequence>
<feature type="domain" description="PAS" evidence="4">
    <location>
        <begin position="276"/>
        <end position="306"/>
    </location>
</feature>